<feature type="compositionally biased region" description="Low complexity" evidence="1">
    <location>
        <begin position="96"/>
        <end position="113"/>
    </location>
</feature>
<name>A8ME60_CALMQ</name>
<dbReference type="InterPro" id="IPR012340">
    <property type="entry name" value="NA-bd_OB-fold"/>
</dbReference>
<dbReference type="eggNOG" id="arCOG01641">
    <property type="taxonomic scope" value="Archaea"/>
</dbReference>
<feature type="compositionally biased region" description="Basic residues" evidence="1">
    <location>
        <begin position="27"/>
        <end position="37"/>
    </location>
</feature>
<dbReference type="STRING" id="397948.Cmaq_1239"/>
<feature type="domain" description="TRAM" evidence="2">
    <location>
        <begin position="38"/>
        <end position="96"/>
    </location>
</feature>
<dbReference type="Proteomes" id="UP000001137">
    <property type="component" value="Chromosome"/>
</dbReference>
<dbReference type="RefSeq" id="WP_012186285.1">
    <property type="nucleotide sequence ID" value="NC_009954.1"/>
</dbReference>
<dbReference type="KEGG" id="cma:Cmaq_1239"/>
<reference evidence="3 4" key="1">
    <citation type="submission" date="2007-10" db="EMBL/GenBank/DDBJ databases">
        <title>Complete sequence of Caldivirga maquilingensis IC-167.</title>
        <authorList>
            <consortium name="US DOE Joint Genome Institute"/>
            <person name="Copeland A."/>
            <person name="Lucas S."/>
            <person name="Lapidus A."/>
            <person name="Barry K."/>
            <person name="Glavina del Rio T."/>
            <person name="Dalin E."/>
            <person name="Tice H."/>
            <person name="Pitluck S."/>
            <person name="Saunders E."/>
            <person name="Brettin T."/>
            <person name="Bruce D."/>
            <person name="Detter J.C."/>
            <person name="Han C."/>
            <person name="Schmutz J."/>
            <person name="Larimer F."/>
            <person name="Land M."/>
            <person name="Hauser L."/>
            <person name="Kyrpides N."/>
            <person name="Ivanova N."/>
            <person name="Biddle J.F."/>
            <person name="Zhang Z."/>
            <person name="Fitz-Gibbon S.T."/>
            <person name="Lowe T.M."/>
            <person name="Saltikov C."/>
            <person name="House C.H."/>
            <person name="Richardson P."/>
        </authorList>
    </citation>
    <scope>NUCLEOTIDE SEQUENCE [LARGE SCALE GENOMIC DNA]</scope>
    <source>
        <strain evidence="4">ATCC 700844 / DSM 13496 / JCM 10307 / IC-167</strain>
    </source>
</reference>
<evidence type="ECO:0000259" key="2">
    <source>
        <dbReference type="PROSITE" id="PS50926"/>
    </source>
</evidence>
<dbReference type="EMBL" id="CP000852">
    <property type="protein sequence ID" value="ABW02066.1"/>
    <property type="molecule type" value="Genomic_DNA"/>
</dbReference>
<evidence type="ECO:0000313" key="4">
    <source>
        <dbReference type="Proteomes" id="UP000001137"/>
    </source>
</evidence>
<proteinExistence type="predicted"/>
<keyword evidence="4" id="KW-1185">Reference proteome</keyword>
<evidence type="ECO:0000256" key="1">
    <source>
        <dbReference type="SAM" id="MobiDB-lite"/>
    </source>
</evidence>
<dbReference type="AlphaFoldDB" id="A8ME60"/>
<dbReference type="GeneID" id="24782080"/>
<accession>A8ME60</accession>
<sequence length="122" mass="13067">MYETFIKGAIGGLTAIRTSTGPGMNRGRPRRRGRGPKPVKVGDVVEVEVTEISKRGDGVAKIRGFIIFIPNTKPGEKVRVKITRVGPSFAVAELAQEAGQGAATGQETQPEEASQGEEFEEE</sequence>
<dbReference type="Pfam" id="PF01938">
    <property type="entry name" value="TRAM"/>
    <property type="match status" value="1"/>
</dbReference>
<organism evidence="3 4">
    <name type="scientific">Caldivirga maquilingensis (strain ATCC 700844 / DSM 13496 / JCM 10307 / IC-167)</name>
    <dbReference type="NCBI Taxonomy" id="397948"/>
    <lineage>
        <taxon>Archaea</taxon>
        <taxon>Thermoproteota</taxon>
        <taxon>Thermoprotei</taxon>
        <taxon>Thermoproteales</taxon>
        <taxon>Thermoproteaceae</taxon>
        <taxon>Caldivirga</taxon>
    </lineage>
</organism>
<dbReference type="InterPro" id="IPR002792">
    <property type="entry name" value="TRAM_dom"/>
</dbReference>
<protein>
    <submittedName>
        <fullName evidence="3">Deoxyribonuclease/rho motif-related TRAM</fullName>
    </submittedName>
</protein>
<feature type="region of interest" description="Disordered" evidence="1">
    <location>
        <begin position="16"/>
        <end position="39"/>
    </location>
</feature>
<evidence type="ECO:0000313" key="3">
    <source>
        <dbReference type="EMBL" id="ABW02066.1"/>
    </source>
</evidence>
<dbReference type="Gene3D" id="2.40.50.140">
    <property type="entry name" value="Nucleic acid-binding proteins"/>
    <property type="match status" value="1"/>
</dbReference>
<dbReference type="PROSITE" id="PS50926">
    <property type="entry name" value="TRAM"/>
    <property type="match status" value="1"/>
</dbReference>
<gene>
    <name evidence="3" type="ordered locus">Cmaq_1239</name>
</gene>
<dbReference type="SUPFAM" id="SSF50249">
    <property type="entry name" value="Nucleic acid-binding proteins"/>
    <property type="match status" value="1"/>
</dbReference>
<feature type="region of interest" description="Disordered" evidence="1">
    <location>
        <begin position="96"/>
        <end position="122"/>
    </location>
</feature>
<dbReference type="HOGENOM" id="CLU_154338_1_0_2"/>